<keyword evidence="1" id="KW-0805">Transcription regulation</keyword>
<comment type="caution">
    <text evidence="5">The sequence shown here is derived from an EMBL/GenBank/DDBJ whole genome shotgun (WGS) entry which is preliminary data.</text>
</comment>
<dbReference type="RefSeq" id="WP_103969063.1">
    <property type="nucleotide sequence ID" value="NZ_FNVC01000009.1"/>
</dbReference>
<proteinExistence type="predicted"/>
<keyword evidence="2" id="KW-0238">DNA-binding</keyword>
<evidence type="ECO:0000256" key="1">
    <source>
        <dbReference type="ARBA" id="ARBA00023015"/>
    </source>
</evidence>
<evidence type="ECO:0000256" key="3">
    <source>
        <dbReference type="ARBA" id="ARBA00023163"/>
    </source>
</evidence>
<dbReference type="InterPro" id="IPR036388">
    <property type="entry name" value="WH-like_DNA-bd_sf"/>
</dbReference>
<evidence type="ECO:0000256" key="2">
    <source>
        <dbReference type="ARBA" id="ARBA00023125"/>
    </source>
</evidence>
<accession>A0ABS9B8E3</accession>
<dbReference type="Gene3D" id="1.10.10.10">
    <property type="entry name" value="Winged helix-like DNA-binding domain superfamily/Winged helix DNA-binding domain"/>
    <property type="match status" value="1"/>
</dbReference>
<dbReference type="EMBL" id="JABFTQ010000012">
    <property type="protein sequence ID" value="MCE8048484.1"/>
    <property type="molecule type" value="Genomic_DNA"/>
</dbReference>
<dbReference type="InterPro" id="IPR036390">
    <property type="entry name" value="WH_DNA-bd_sf"/>
</dbReference>
<keyword evidence="6" id="KW-1185">Reference proteome</keyword>
<protein>
    <submittedName>
        <fullName evidence="5">GntR family transcriptional regulator</fullName>
    </submittedName>
</protein>
<evidence type="ECO:0000259" key="4">
    <source>
        <dbReference type="Pfam" id="PF00392"/>
    </source>
</evidence>
<name>A0ABS9B8E3_9GAMM</name>
<keyword evidence="3" id="KW-0804">Transcription</keyword>
<gene>
    <name evidence="5" type="ORF">HOP60_17290</name>
</gene>
<sequence>MSDAYYLRLTDHLRELLSNPEAFEAGRLPAERTLAERFRTTRVTLRQALAHQPSPPYTVRLPLLRLKGCSASRRT</sequence>
<dbReference type="Proteomes" id="UP001320154">
    <property type="component" value="Unassembled WGS sequence"/>
</dbReference>
<dbReference type="InterPro" id="IPR000524">
    <property type="entry name" value="Tscrpt_reg_HTH_GntR"/>
</dbReference>
<reference evidence="5 6" key="1">
    <citation type="journal article" date="2021" name="Front. Microbiol.">
        <title>Aerobic Denitrification and Heterotrophic Sulfur Oxidation in the Genus Halomonas Revealed by Six Novel Species Characterizations and Genome-Based Analysis.</title>
        <authorList>
            <person name="Wang L."/>
            <person name="Shao Z."/>
        </authorList>
    </citation>
    <scope>NUCLEOTIDE SEQUENCE [LARGE SCALE GENOMIC DNA]</scope>
    <source>
        <strain evidence="5 6">MCCC 1A05748</strain>
    </source>
</reference>
<organism evidence="5 6">
    <name type="scientific">Billgrantia desiderata</name>
    <dbReference type="NCBI Taxonomy" id="52021"/>
    <lineage>
        <taxon>Bacteria</taxon>
        <taxon>Pseudomonadati</taxon>
        <taxon>Pseudomonadota</taxon>
        <taxon>Gammaproteobacteria</taxon>
        <taxon>Oceanospirillales</taxon>
        <taxon>Halomonadaceae</taxon>
        <taxon>Billgrantia</taxon>
    </lineage>
</organism>
<feature type="domain" description="HTH gntR-type" evidence="4">
    <location>
        <begin position="6"/>
        <end position="50"/>
    </location>
</feature>
<evidence type="ECO:0000313" key="6">
    <source>
        <dbReference type="Proteomes" id="UP001320154"/>
    </source>
</evidence>
<evidence type="ECO:0000313" key="5">
    <source>
        <dbReference type="EMBL" id="MCE8048484.1"/>
    </source>
</evidence>
<dbReference type="Pfam" id="PF00392">
    <property type="entry name" value="GntR"/>
    <property type="match status" value="1"/>
</dbReference>
<dbReference type="SUPFAM" id="SSF46785">
    <property type="entry name" value="Winged helix' DNA-binding domain"/>
    <property type="match status" value="1"/>
</dbReference>